<feature type="chain" id="PRO_5043575328" description="Inhibitor I9 domain-containing protein" evidence="2">
    <location>
        <begin position="20"/>
        <end position="116"/>
    </location>
</feature>
<reference evidence="3 4" key="1">
    <citation type="submission" date="2019-10" db="EMBL/GenBank/DDBJ databases">
        <authorList>
            <person name="Palmer J.M."/>
        </authorList>
    </citation>
    <scope>NUCLEOTIDE SEQUENCE [LARGE SCALE GENOMIC DNA]</scope>
    <source>
        <strain evidence="3 4">TWF730</strain>
    </source>
</reference>
<comment type="caution">
    <text evidence="3">The sequence shown here is derived from an EMBL/GenBank/DDBJ whole genome shotgun (WGS) entry which is preliminary data.</text>
</comment>
<name>A0AAV9V1N7_9PEZI</name>
<gene>
    <name evidence="3" type="ORF">TWF730_009464</name>
</gene>
<dbReference type="InterPro" id="IPR037045">
    <property type="entry name" value="S8pro/Inhibitor_I9_sf"/>
</dbReference>
<evidence type="ECO:0000313" key="3">
    <source>
        <dbReference type="EMBL" id="KAK6352647.1"/>
    </source>
</evidence>
<protein>
    <recommendedName>
        <fullName evidence="5">Inhibitor I9 domain-containing protein</fullName>
    </recommendedName>
</protein>
<keyword evidence="2" id="KW-0732">Signal</keyword>
<organism evidence="3 4">
    <name type="scientific">Orbilia blumenaviensis</name>
    <dbReference type="NCBI Taxonomy" id="1796055"/>
    <lineage>
        <taxon>Eukaryota</taxon>
        <taxon>Fungi</taxon>
        <taxon>Dikarya</taxon>
        <taxon>Ascomycota</taxon>
        <taxon>Pezizomycotina</taxon>
        <taxon>Orbiliomycetes</taxon>
        <taxon>Orbiliales</taxon>
        <taxon>Orbiliaceae</taxon>
        <taxon>Orbilia</taxon>
    </lineage>
</organism>
<dbReference type="GO" id="GO:0004866">
    <property type="term" value="F:endopeptidase inhibitor activity"/>
    <property type="evidence" value="ECO:0007669"/>
    <property type="project" value="TreeGrafter"/>
</dbReference>
<dbReference type="SUPFAM" id="SSF54897">
    <property type="entry name" value="Protease propeptides/inhibitors"/>
    <property type="match status" value="1"/>
</dbReference>
<proteinExistence type="inferred from homology"/>
<comment type="similarity">
    <text evidence="1">Belongs to the protease inhibitor I9 family.</text>
</comment>
<dbReference type="GO" id="GO:0042144">
    <property type="term" value="P:vacuole fusion, non-autophagic"/>
    <property type="evidence" value="ECO:0007669"/>
    <property type="project" value="TreeGrafter"/>
</dbReference>
<dbReference type="Proteomes" id="UP001373714">
    <property type="component" value="Unassembled WGS sequence"/>
</dbReference>
<dbReference type="EMBL" id="JAVHNS010000006">
    <property type="protein sequence ID" value="KAK6352647.1"/>
    <property type="molecule type" value="Genomic_DNA"/>
</dbReference>
<dbReference type="Gene3D" id="3.30.70.80">
    <property type="entry name" value="Peptidase S8 propeptide/proteinase inhibitor I9"/>
    <property type="match status" value="1"/>
</dbReference>
<evidence type="ECO:0008006" key="5">
    <source>
        <dbReference type="Google" id="ProtNLM"/>
    </source>
</evidence>
<dbReference type="AlphaFoldDB" id="A0AAV9V1N7"/>
<feature type="signal peptide" evidence="2">
    <location>
        <begin position="1"/>
        <end position="19"/>
    </location>
</feature>
<evidence type="ECO:0000256" key="1">
    <source>
        <dbReference type="ARBA" id="ARBA00038069"/>
    </source>
</evidence>
<keyword evidence="4" id="KW-1185">Reference proteome</keyword>
<accession>A0AAV9V1N7</accession>
<dbReference type="InterPro" id="IPR052471">
    <property type="entry name" value="PBI_I9"/>
</dbReference>
<sequence length="116" mass="12608">MQFKLFSVLLCLFITFVSAAAILTGREEKVGYVVSFKDGTPSSIIDFTIKKLKEAGAEITHEFSIIKGFAMRATETAVTEFETLKDYAAIQSDWKPIIEKDGPVGINAVGGGLKAE</sequence>
<dbReference type="PANTHER" id="PTHR28288:SF1">
    <property type="entry name" value="INHIBITOR I9 DOMAIN-CONTAINING PROTEIN"/>
    <property type="match status" value="1"/>
</dbReference>
<evidence type="ECO:0000256" key="2">
    <source>
        <dbReference type="SAM" id="SignalP"/>
    </source>
</evidence>
<evidence type="ECO:0000313" key="4">
    <source>
        <dbReference type="Proteomes" id="UP001373714"/>
    </source>
</evidence>
<dbReference type="PANTHER" id="PTHR28288">
    <property type="entry name" value="PROTEASE B INHIBITOR 2"/>
    <property type="match status" value="1"/>
</dbReference>